<protein>
    <submittedName>
        <fullName evidence="1">Uncharacterized protein</fullName>
    </submittedName>
</protein>
<comment type="caution">
    <text evidence="1">The sequence shown here is derived from an EMBL/GenBank/DDBJ whole genome shotgun (WGS) entry which is preliminary data.</text>
</comment>
<keyword evidence="2" id="KW-1185">Reference proteome</keyword>
<dbReference type="Proteomes" id="UP001604277">
    <property type="component" value="Unassembled WGS sequence"/>
</dbReference>
<accession>A0ABD1S054</accession>
<organism evidence="1 2">
    <name type="scientific">Forsythia ovata</name>
    <dbReference type="NCBI Taxonomy" id="205694"/>
    <lineage>
        <taxon>Eukaryota</taxon>
        <taxon>Viridiplantae</taxon>
        <taxon>Streptophyta</taxon>
        <taxon>Embryophyta</taxon>
        <taxon>Tracheophyta</taxon>
        <taxon>Spermatophyta</taxon>
        <taxon>Magnoliopsida</taxon>
        <taxon>eudicotyledons</taxon>
        <taxon>Gunneridae</taxon>
        <taxon>Pentapetalae</taxon>
        <taxon>asterids</taxon>
        <taxon>lamiids</taxon>
        <taxon>Lamiales</taxon>
        <taxon>Oleaceae</taxon>
        <taxon>Forsythieae</taxon>
        <taxon>Forsythia</taxon>
    </lineage>
</organism>
<gene>
    <name evidence="1" type="ORF">Fot_37848</name>
</gene>
<sequence length="283" mass="32194">MVSTKEHDRCVLELRKKEQRNKRRRERNAEARREQQIQFQHHAGSSHVAAIEKRLLRNRQRREVTTKKKELREQEYAHFEGGNIYGLGYDTIVDECTVENELFAGCEGVLHDRGSASGSRRFINIRSVVLTSIYFADFHCELPPTISTLLHFTSHNKPSCIWRLVLDRRVAVLKIEFSVILVCTLPNDSYATLLARVIGIIGLVDQDIYKYLHDLSTEAGGYEWVIGAFAAHPQIDEGPSRTHKSPANAQFGVLGLAIGILPKKVVQTKNVYRVPHSGNNPRE</sequence>
<evidence type="ECO:0000313" key="1">
    <source>
        <dbReference type="EMBL" id="KAL2494091.1"/>
    </source>
</evidence>
<proteinExistence type="predicted"/>
<dbReference type="AlphaFoldDB" id="A0ABD1S054"/>
<evidence type="ECO:0000313" key="2">
    <source>
        <dbReference type="Proteomes" id="UP001604277"/>
    </source>
</evidence>
<reference evidence="2" key="1">
    <citation type="submission" date="2024-07" db="EMBL/GenBank/DDBJ databases">
        <title>Two chromosome-level genome assemblies of Korean endemic species Abeliophyllum distichum and Forsythia ovata (Oleaceae).</title>
        <authorList>
            <person name="Jang H."/>
        </authorList>
    </citation>
    <scope>NUCLEOTIDE SEQUENCE [LARGE SCALE GENOMIC DNA]</scope>
</reference>
<name>A0ABD1S054_9LAMI</name>
<dbReference type="EMBL" id="JBFOLJ010000011">
    <property type="protein sequence ID" value="KAL2494091.1"/>
    <property type="molecule type" value="Genomic_DNA"/>
</dbReference>